<evidence type="ECO:0000256" key="15">
    <source>
        <dbReference type="SAM" id="MobiDB-lite"/>
    </source>
</evidence>
<dbReference type="AlphaFoldDB" id="A0A6P7SZI5"/>
<evidence type="ECO:0000313" key="20">
    <source>
        <dbReference type="RefSeq" id="XP_029643196.1"/>
    </source>
</evidence>
<dbReference type="InterPro" id="IPR033551">
    <property type="entry name" value="DRC7/lobo"/>
</dbReference>
<dbReference type="Pfam" id="PF24667">
    <property type="entry name" value="MORN_DRC7"/>
    <property type="match status" value="1"/>
</dbReference>
<feature type="region of interest" description="Disordered" evidence="15">
    <location>
        <begin position="1"/>
        <end position="60"/>
    </location>
</feature>
<feature type="coiled-coil region" evidence="14">
    <location>
        <begin position="733"/>
        <end position="764"/>
    </location>
</feature>
<comment type="similarity">
    <text evidence="2">Belongs to the DRC7 family.</text>
</comment>
<evidence type="ECO:0000259" key="17">
    <source>
        <dbReference type="Pfam" id="PF24667"/>
    </source>
</evidence>
<dbReference type="GO" id="GO:0030317">
    <property type="term" value="P:flagellated sperm motility"/>
    <property type="evidence" value="ECO:0007669"/>
    <property type="project" value="TreeGrafter"/>
</dbReference>
<dbReference type="GO" id="GO:0030154">
    <property type="term" value="P:cell differentiation"/>
    <property type="evidence" value="ECO:0007669"/>
    <property type="project" value="UniProtKB-KW"/>
</dbReference>
<feature type="domain" description="CEP76/DRC7 peptidase-like" evidence="16">
    <location>
        <begin position="318"/>
        <end position="389"/>
    </location>
</feature>
<keyword evidence="6" id="KW-0282">Flagellum</keyword>
<proteinExistence type="inferred from homology"/>
<evidence type="ECO:0000256" key="7">
    <source>
        <dbReference type="ARBA" id="ARBA00022871"/>
    </source>
</evidence>
<keyword evidence="10" id="KW-0206">Cytoskeleton</keyword>
<evidence type="ECO:0000256" key="13">
    <source>
        <dbReference type="ARBA" id="ARBA00031733"/>
    </source>
</evidence>
<evidence type="ECO:0000259" key="16">
    <source>
        <dbReference type="Pfam" id="PF24656"/>
    </source>
</evidence>
<reference evidence="20 21" key="1">
    <citation type="submission" date="2025-08" db="UniProtKB">
        <authorList>
            <consortium name="RefSeq"/>
        </authorList>
    </citation>
    <scope>IDENTIFICATION</scope>
</reference>
<evidence type="ECO:0000259" key="18">
    <source>
        <dbReference type="Pfam" id="PF24671"/>
    </source>
</evidence>
<evidence type="ECO:0000256" key="9">
    <source>
        <dbReference type="ARBA" id="ARBA00023069"/>
    </source>
</evidence>
<evidence type="ECO:0000256" key="5">
    <source>
        <dbReference type="ARBA" id="ARBA00022782"/>
    </source>
</evidence>
<dbReference type="InterPro" id="IPR056291">
    <property type="entry name" value="MORN_DRC7"/>
</dbReference>
<dbReference type="InterPro" id="IPR056290">
    <property type="entry name" value="CEPT76/DRC7_peptidase-like_dom"/>
</dbReference>
<evidence type="ECO:0000256" key="3">
    <source>
        <dbReference type="ARBA" id="ARBA00021303"/>
    </source>
</evidence>
<name>A0A6P7SZI5_9MOLL</name>
<dbReference type="KEGG" id="osn:115217584"/>
<dbReference type="SUPFAM" id="SSF54001">
    <property type="entry name" value="Cysteine proteinases"/>
    <property type="match status" value="1"/>
</dbReference>
<evidence type="ECO:0000313" key="21">
    <source>
        <dbReference type="RefSeq" id="XP_036363172.1"/>
    </source>
</evidence>
<organism evidence="19 20">
    <name type="scientific">Octopus sinensis</name>
    <name type="common">East Asian common octopus</name>
    <dbReference type="NCBI Taxonomy" id="2607531"/>
    <lineage>
        <taxon>Eukaryota</taxon>
        <taxon>Metazoa</taxon>
        <taxon>Spiralia</taxon>
        <taxon>Lophotrochozoa</taxon>
        <taxon>Mollusca</taxon>
        <taxon>Cephalopoda</taxon>
        <taxon>Coleoidea</taxon>
        <taxon>Octopodiformes</taxon>
        <taxon>Octopoda</taxon>
        <taxon>Incirrata</taxon>
        <taxon>Octopodidae</taxon>
        <taxon>Octopus</taxon>
    </lineage>
</organism>
<keyword evidence="11" id="KW-0966">Cell projection</keyword>
<dbReference type="GO" id="GO:0007283">
    <property type="term" value="P:spermatogenesis"/>
    <property type="evidence" value="ECO:0007669"/>
    <property type="project" value="UniProtKB-KW"/>
</dbReference>
<keyword evidence="19" id="KW-1185">Reference proteome</keyword>
<evidence type="ECO:0000256" key="14">
    <source>
        <dbReference type="SAM" id="Coils"/>
    </source>
</evidence>
<dbReference type="InterPro" id="IPR056292">
    <property type="entry name" value="DRC7_C"/>
</dbReference>
<evidence type="ECO:0000256" key="2">
    <source>
        <dbReference type="ARBA" id="ARBA00010738"/>
    </source>
</evidence>
<dbReference type="Pfam" id="PF24656">
    <property type="entry name" value="CEPT76_peptidase"/>
    <property type="match status" value="1"/>
</dbReference>
<evidence type="ECO:0000313" key="19">
    <source>
        <dbReference type="Proteomes" id="UP000515154"/>
    </source>
</evidence>
<dbReference type="RefSeq" id="XP_029643196.1">
    <property type="nucleotide sequence ID" value="XM_029787336.2"/>
</dbReference>
<accession>A0A6P7SZI5</accession>
<dbReference type="RefSeq" id="XP_036363172.1">
    <property type="nucleotide sequence ID" value="XM_036507279.1"/>
</dbReference>
<keyword evidence="9" id="KW-0969">Cilium</keyword>
<keyword evidence="8 14" id="KW-0175">Coiled coil</keyword>
<dbReference type="Proteomes" id="UP000515154">
    <property type="component" value="Linkage group LG11"/>
</dbReference>
<evidence type="ECO:0000256" key="8">
    <source>
        <dbReference type="ARBA" id="ARBA00023054"/>
    </source>
</evidence>
<comment type="subcellular location">
    <subcellularLocation>
        <location evidence="1">Cytoplasm</location>
        <location evidence="1">Cytoskeleton</location>
        <location evidence="1">Flagellum axoneme</location>
    </subcellularLocation>
</comment>
<keyword evidence="4" id="KW-0963">Cytoplasm</keyword>
<feature type="domain" description="Dynein regulatory complex subunit 7 MORN" evidence="17">
    <location>
        <begin position="447"/>
        <end position="731"/>
    </location>
</feature>
<protein>
    <recommendedName>
        <fullName evidence="3">Dynein regulatory complex subunit 7</fullName>
    </recommendedName>
    <alternativeName>
        <fullName evidence="12">Coiled-coil domain-containing protein 135</fullName>
    </alternativeName>
    <alternativeName>
        <fullName evidence="13">Coiled-coil domain-containing protein lobo homolog</fullName>
    </alternativeName>
</protein>
<dbReference type="InterPro" id="IPR038765">
    <property type="entry name" value="Papain-like_cys_pep_sf"/>
</dbReference>
<keyword evidence="5" id="KW-0221">Differentiation</keyword>
<evidence type="ECO:0000256" key="1">
    <source>
        <dbReference type="ARBA" id="ARBA00004611"/>
    </source>
</evidence>
<evidence type="ECO:0000256" key="11">
    <source>
        <dbReference type="ARBA" id="ARBA00023273"/>
    </source>
</evidence>
<gene>
    <name evidence="20 21" type="primary">LOC115217584</name>
</gene>
<sequence length="892" mass="104747">MASASDPEVKHEVVPIPVAESKEKKVDAVSSSVLSAKTKEDGDDEEESTKGGFKSEEFGSVDTTSGLEGLMETLSKIVVQAPHNTPRELEDLSRIEFPLSYQQNEDKEKKVLEYADNFRRQYIYLYRDRKPLLLFPKNECRVKKLVCTTIRPTLFPYPELYQWHTISLFVSDYLQPEMLYPSYELPATLLSPTTVLRRQRGTCFEYCTLLCSLLLGAGFDAYIVSGYATLHICSADEALKICPYLETEPEVEHPVPENAIKKYAVRPPKDLTSKFEAKQLSRAVKEKKENEERIVAEENARIAKLEEPAVDLMRGMRVHSWVLVLAGIREVGESFFIEPFTGEAEPLKTDSYLGIESVWNHQNYWVNMQDCSNGISKMQYDLNDGTNWEYIFPRDDLPSKRFLEEDIRLDFEDDEDIEKDFEKYLDMPPSWVAPLELSLTEFQMRYPNGKRVILYKKAKLEKFADYKMPDGLVTKISVFNDYERTQLKMVKEIFKHRIDKLYLRERNHETHWIIEYFKPGRECSLKEHCYKFDSAGPESDRTMIFYDDARVDGLQKRIETSTSMTEHFIGRKDLLCYKYVEFGPRLLVFAPQISSDYEPRPIQTIIEQFLRNPEKVANDDIAKRIFSQEKIYIQYHIGDPNVTYSTREFIKSSKWTDRNALSIDWSPEIHTNFLVGEEGSTKREIDVYNFVRKMITEEFDSRDDTRKAEMEVRKILDNRIQEESLNELEISVYDTLRNEKAKVRREILKEKEELEAKKKKATLEVDYLAPFLARIGDPERLTREEAIGVKEACLADLKKRIEDKANLIQMRFEKETKELVKKQEWYQKNQMTMQKNEEDEYLKYCEEAIFRIHVLEVRLNRYKELAPMKYMTLDKKLKSDPRLSHIFRKSNT</sequence>
<dbReference type="PANTHER" id="PTHR35249">
    <property type="entry name" value="DYNEIN REGULATORY COMPLEX SUBUNIT 7"/>
    <property type="match status" value="1"/>
</dbReference>
<feature type="domain" description="Dynein regulatory complex subunit 7 C-terminal" evidence="18">
    <location>
        <begin position="779"/>
        <end position="886"/>
    </location>
</feature>
<dbReference type="Pfam" id="PF24671">
    <property type="entry name" value="DRC7_C"/>
    <property type="match status" value="1"/>
</dbReference>
<evidence type="ECO:0000256" key="6">
    <source>
        <dbReference type="ARBA" id="ARBA00022846"/>
    </source>
</evidence>
<dbReference type="GO" id="GO:0031514">
    <property type="term" value="C:motile cilium"/>
    <property type="evidence" value="ECO:0007669"/>
    <property type="project" value="TreeGrafter"/>
</dbReference>
<keyword evidence="7" id="KW-0744">Spermatogenesis</keyword>
<evidence type="ECO:0000256" key="4">
    <source>
        <dbReference type="ARBA" id="ARBA00022490"/>
    </source>
</evidence>
<evidence type="ECO:0000256" key="12">
    <source>
        <dbReference type="ARBA" id="ARBA00031627"/>
    </source>
</evidence>
<dbReference type="PANTHER" id="PTHR35249:SF2">
    <property type="entry name" value="DYNEIN REGULATORY COMPLEX SUBUNIT 7"/>
    <property type="match status" value="1"/>
</dbReference>
<evidence type="ECO:0000256" key="10">
    <source>
        <dbReference type="ARBA" id="ARBA00023212"/>
    </source>
</evidence>